<protein>
    <submittedName>
        <fullName evidence="2">BgTH12-00844</fullName>
    </submittedName>
</protein>
<accession>A0A9W4D6T8</accession>
<dbReference type="EMBL" id="CAJHIT010000009">
    <property type="protein sequence ID" value="CAD6505353.1"/>
    <property type="molecule type" value="Genomic_DNA"/>
</dbReference>
<comment type="caution">
    <text evidence="2">The sequence shown here is derived from an EMBL/GenBank/DDBJ whole genome shotgun (WGS) entry which is preliminary data.</text>
</comment>
<gene>
    <name evidence="2" type="ORF">BGTH12_LOCUS6711</name>
</gene>
<dbReference type="AlphaFoldDB" id="A0A9W4D6T8"/>
<dbReference type="Proteomes" id="UP000683417">
    <property type="component" value="Unassembled WGS sequence"/>
</dbReference>
<sequence length="535" mass="61107">MHDDDTVEGGLRGLHSIAMSTETLRIIERVLRDRDIEFDYEALKLAMSNTDIKMAIQEWVEEHITPETLLNKEEENMYKLLVQSGDIEAFEEHDLSLIHNLHDHELQAAISDLQKSTAAIEKKSEALRMQQNALSALIKSEKRTKQSRSQTERAQIRKWDAEKSSIAAVISELTQNLICQSSDLEQQRNSAESNIKQVVEGIFQNDDKLLISFQKLADSLETNQPKYENIMANIKELCARYIKYTVESVRLRLDRVYLEALHSYSDSQGSQLNSQEESNLIEDLESLYTEILPVIQMSVEQEYLEPASKLGKSVNTRGHALTNKAVEYIQESLKFLTTRIESLLERARQFQCHRMAAEILLNTTKEELSNRELELNRKDPSQSVAEPPSLSHSKRRVSNFGEDIGAEQQLARNLGVTLPNYNDSNEASIASWEKLISEKTARLAIHASSLQSTTESCIASHLLDSHVALNLLLDSLLDKSAYGTIRMVDPDLQNAEELLEQDIRNLQDKLATLDLHELQTRNVRRDQIVERWSRR</sequence>
<evidence type="ECO:0000313" key="2">
    <source>
        <dbReference type="EMBL" id="CAD6505353.1"/>
    </source>
</evidence>
<proteinExistence type="predicted"/>
<feature type="region of interest" description="Disordered" evidence="1">
    <location>
        <begin position="374"/>
        <end position="395"/>
    </location>
</feature>
<reference evidence="2" key="1">
    <citation type="submission" date="2020-10" db="EMBL/GenBank/DDBJ databases">
        <authorList>
            <person name="Muller C M."/>
        </authorList>
    </citation>
    <scope>NUCLEOTIDE SEQUENCE</scope>
    <source>
        <strain evidence="2">THUN-12</strain>
    </source>
</reference>
<name>A0A9W4D6T8_BLUGR</name>
<evidence type="ECO:0000256" key="1">
    <source>
        <dbReference type="SAM" id="MobiDB-lite"/>
    </source>
</evidence>
<organism evidence="2 3">
    <name type="scientific">Blumeria graminis f. sp. triticale</name>
    <dbReference type="NCBI Taxonomy" id="1689686"/>
    <lineage>
        <taxon>Eukaryota</taxon>
        <taxon>Fungi</taxon>
        <taxon>Dikarya</taxon>
        <taxon>Ascomycota</taxon>
        <taxon>Pezizomycotina</taxon>
        <taxon>Leotiomycetes</taxon>
        <taxon>Erysiphales</taxon>
        <taxon>Erysiphaceae</taxon>
        <taxon>Blumeria</taxon>
    </lineage>
</organism>
<evidence type="ECO:0000313" key="3">
    <source>
        <dbReference type="Proteomes" id="UP000683417"/>
    </source>
</evidence>